<feature type="non-terminal residue" evidence="2">
    <location>
        <position position="1"/>
    </location>
</feature>
<dbReference type="AlphaFoldDB" id="A0A9R1N8A0"/>
<feature type="compositionally biased region" description="Low complexity" evidence="1">
    <location>
        <begin position="1"/>
        <end position="20"/>
    </location>
</feature>
<name>A0A9R1N8A0_WHEAT</name>
<dbReference type="Proteomes" id="UP000815260">
    <property type="component" value="Chromosome 7B"/>
</dbReference>
<dbReference type="EMBL" id="CM022230">
    <property type="protein sequence ID" value="KAF7104292.1"/>
    <property type="molecule type" value="Genomic_DNA"/>
</dbReference>
<reference evidence="2" key="2">
    <citation type="submission" date="2020-03" db="EMBL/GenBank/DDBJ databases">
        <title>The second near-complete assembly of the hexaploid bread wheat (Triticum aestivum) genome.</title>
        <authorList>
            <person name="Zimin A.V."/>
            <person name="Puiu D."/>
            <person name="Shumante A."/>
            <person name="Alonge M."/>
            <person name="Salzberg S.L."/>
        </authorList>
    </citation>
    <scope>NUCLEOTIDE SEQUENCE</scope>
    <source>
        <tissue evidence="2">Leaf</tissue>
    </source>
</reference>
<feature type="compositionally biased region" description="Basic residues" evidence="1">
    <location>
        <begin position="142"/>
        <end position="183"/>
    </location>
</feature>
<feature type="compositionally biased region" description="Basic residues" evidence="1">
    <location>
        <begin position="74"/>
        <end position="87"/>
    </location>
</feature>
<feature type="compositionally biased region" description="Basic residues" evidence="1">
    <location>
        <begin position="124"/>
        <end position="134"/>
    </location>
</feature>
<evidence type="ECO:0000256" key="1">
    <source>
        <dbReference type="SAM" id="MobiDB-lite"/>
    </source>
</evidence>
<proteinExistence type="predicted"/>
<gene>
    <name evidence="2" type="ORF">CFC21_105202</name>
</gene>
<comment type="caution">
    <text evidence="2">The sequence shown here is derived from an EMBL/GenBank/DDBJ whole genome shotgun (WGS) entry which is preliminary data.</text>
</comment>
<evidence type="ECO:0000313" key="2">
    <source>
        <dbReference type="EMBL" id="KAF7104292.1"/>
    </source>
</evidence>
<organism evidence="2">
    <name type="scientific">Triticum aestivum</name>
    <name type="common">Wheat</name>
    <dbReference type="NCBI Taxonomy" id="4565"/>
    <lineage>
        <taxon>Eukaryota</taxon>
        <taxon>Viridiplantae</taxon>
        <taxon>Streptophyta</taxon>
        <taxon>Embryophyta</taxon>
        <taxon>Tracheophyta</taxon>
        <taxon>Spermatophyta</taxon>
        <taxon>Magnoliopsida</taxon>
        <taxon>Liliopsida</taxon>
        <taxon>Poales</taxon>
        <taxon>Poaceae</taxon>
        <taxon>BOP clade</taxon>
        <taxon>Pooideae</taxon>
        <taxon>Triticodae</taxon>
        <taxon>Triticeae</taxon>
        <taxon>Triticinae</taxon>
        <taxon>Triticum</taxon>
    </lineage>
</organism>
<feature type="compositionally biased region" description="Pro residues" evidence="1">
    <location>
        <begin position="21"/>
        <end position="31"/>
    </location>
</feature>
<sequence length="289" mass="32872">WRPRSSPCWCSSSSSSRRPAAPAPTTWPPTRPRSGRGRRRLQRLGDPGQVPGVHPLQLPHQQDARGQGHQQPQLRHRARPRQRRRRLAAPPQRAPAAGRLPRAPLRPRRPRLLRRRQAGCPAPRPRRQARRRHHALPDLRPRQRRQVRLPHHHPRARRRRRLRLGRPRRARQRHLQQGRHRQALQHLRPPDQQLRRAARGHHQAARPAAAQGDELRVGRRAQPRAGEVRASPSPSSLPCPPVTMPIEEPMEETPASAPAPSQGHALQAMMGWWSAAGVALGMACVLAHL</sequence>
<feature type="region of interest" description="Disordered" evidence="1">
    <location>
        <begin position="1"/>
        <end position="241"/>
    </location>
</feature>
<accession>A0A9R1N8A0</accession>
<feature type="compositionally biased region" description="Low complexity" evidence="1">
    <location>
        <begin position="88"/>
        <end position="103"/>
    </location>
</feature>
<protein>
    <submittedName>
        <fullName evidence="2">Uncharacterized protein</fullName>
    </submittedName>
</protein>
<reference evidence="2" key="1">
    <citation type="journal article" date="2017" name="Gigascience">
        <title>The first near-complete assembly of the hexaploid bread wheat genome, Triticum aestivum.</title>
        <authorList>
            <person name="Zimin A.V."/>
            <person name="Puiu D."/>
            <person name="Hall R."/>
            <person name="Kingan S."/>
            <person name="Clavijo B.J."/>
            <person name="Salzberg S.L."/>
        </authorList>
    </citation>
    <scope>NUCLEOTIDE SEQUENCE</scope>
    <source>
        <tissue evidence="2">Leaf</tissue>
    </source>
</reference>
<feature type="compositionally biased region" description="Basic residues" evidence="1">
    <location>
        <begin position="105"/>
        <end position="117"/>
    </location>
</feature>
<feature type="compositionally biased region" description="Basic residues" evidence="1">
    <location>
        <begin position="33"/>
        <end position="42"/>
    </location>
</feature>